<reference evidence="1 2" key="1">
    <citation type="submission" date="2024-01" db="EMBL/GenBank/DDBJ databases">
        <title>The genomes of 5 underutilized Papilionoideae crops provide insights into root nodulation and disease resistanc.</title>
        <authorList>
            <person name="Yuan L."/>
        </authorList>
    </citation>
    <scope>NUCLEOTIDE SEQUENCE [LARGE SCALE GENOMIC DNA]</scope>
    <source>
        <strain evidence="1">ZHUSHIDOU_FW_LH</strain>
        <tissue evidence="1">Leaf</tissue>
    </source>
</reference>
<proteinExistence type="predicted"/>
<dbReference type="EMBL" id="JAYWIO010000002">
    <property type="protein sequence ID" value="KAK7283273.1"/>
    <property type="molecule type" value="Genomic_DNA"/>
</dbReference>
<keyword evidence="2" id="KW-1185">Reference proteome</keyword>
<evidence type="ECO:0000313" key="1">
    <source>
        <dbReference type="EMBL" id="KAK7283273.1"/>
    </source>
</evidence>
<protein>
    <submittedName>
        <fullName evidence="1">Uncharacterized protein</fullName>
    </submittedName>
</protein>
<organism evidence="1 2">
    <name type="scientific">Crotalaria pallida</name>
    <name type="common">Smooth rattlebox</name>
    <name type="synonym">Crotalaria striata</name>
    <dbReference type="NCBI Taxonomy" id="3830"/>
    <lineage>
        <taxon>Eukaryota</taxon>
        <taxon>Viridiplantae</taxon>
        <taxon>Streptophyta</taxon>
        <taxon>Embryophyta</taxon>
        <taxon>Tracheophyta</taxon>
        <taxon>Spermatophyta</taxon>
        <taxon>Magnoliopsida</taxon>
        <taxon>eudicotyledons</taxon>
        <taxon>Gunneridae</taxon>
        <taxon>Pentapetalae</taxon>
        <taxon>rosids</taxon>
        <taxon>fabids</taxon>
        <taxon>Fabales</taxon>
        <taxon>Fabaceae</taxon>
        <taxon>Papilionoideae</taxon>
        <taxon>50 kb inversion clade</taxon>
        <taxon>genistoids sensu lato</taxon>
        <taxon>core genistoids</taxon>
        <taxon>Crotalarieae</taxon>
        <taxon>Crotalaria</taxon>
    </lineage>
</organism>
<accession>A0AAN9INM5</accession>
<comment type="caution">
    <text evidence="1">The sequence shown here is derived from an EMBL/GenBank/DDBJ whole genome shotgun (WGS) entry which is preliminary data.</text>
</comment>
<name>A0AAN9INM5_CROPI</name>
<gene>
    <name evidence="1" type="ORF">RIF29_12686</name>
</gene>
<sequence length="156" mass="17377">MIVGRGSHHLFLDGDDDKLSSNRWYREDLIMPLILNNVEEEELLCGLGPFYTVKNGSIYAFLANEEGIGVEESFNQENPNFLNVLHSHVILPEAINFANQMRMSSNVGMLPPKPPDIQTSEAQTGIELVNTCSSNTEDVLLTKVCSSRNACDESQF</sequence>
<evidence type="ECO:0000313" key="2">
    <source>
        <dbReference type="Proteomes" id="UP001372338"/>
    </source>
</evidence>
<dbReference type="AlphaFoldDB" id="A0AAN9INM5"/>
<dbReference type="Proteomes" id="UP001372338">
    <property type="component" value="Unassembled WGS sequence"/>
</dbReference>